<comment type="caution">
    <text evidence="7">The sequence shown here is derived from an EMBL/GenBank/DDBJ whole genome shotgun (WGS) entry which is preliminary data.</text>
</comment>
<dbReference type="InterPro" id="IPR013762">
    <property type="entry name" value="Integrase-like_cat_sf"/>
</dbReference>
<feature type="domain" description="Tyr recombinase" evidence="6">
    <location>
        <begin position="220"/>
        <end position="411"/>
    </location>
</feature>
<dbReference type="Gene3D" id="3.30.160.390">
    <property type="entry name" value="Integrase, DNA-binding domain"/>
    <property type="match status" value="1"/>
</dbReference>
<comment type="similarity">
    <text evidence="1">Belongs to the 'phage' integrase family.</text>
</comment>
<dbReference type="Pfam" id="PF22022">
    <property type="entry name" value="Phage_int_M"/>
    <property type="match status" value="1"/>
</dbReference>
<feature type="region of interest" description="Disordered" evidence="5">
    <location>
        <begin position="1"/>
        <end position="20"/>
    </location>
</feature>
<reference evidence="7 8" key="1">
    <citation type="submission" date="2018-12" db="EMBL/GenBank/DDBJ databases">
        <title>The genome of Variovorax gossypii DSM 100435.</title>
        <authorList>
            <person name="Gao J."/>
            <person name="Sun J."/>
        </authorList>
    </citation>
    <scope>NUCLEOTIDE SEQUENCE [LARGE SCALE GENOMIC DNA]</scope>
    <source>
        <strain evidence="7 8">DSM 100435</strain>
    </source>
</reference>
<dbReference type="InterPro" id="IPR053876">
    <property type="entry name" value="Phage_int_M"/>
</dbReference>
<keyword evidence="8" id="KW-1185">Reference proteome</keyword>
<dbReference type="InterPro" id="IPR011010">
    <property type="entry name" value="DNA_brk_join_enz"/>
</dbReference>
<dbReference type="AlphaFoldDB" id="A0A431THN8"/>
<proteinExistence type="inferred from homology"/>
<dbReference type="Pfam" id="PF13356">
    <property type="entry name" value="Arm-DNA-bind_3"/>
    <property type="match status" value="1"/>
</dbReference>
<dbReference type="GO" id="GO:0006310">
    <property type="term" value="P:DNA recombination"/>
    <property type="evidence" value="ECO:0007669"/>
    <property type="project" value="UniProtKB-KW"/>
</dbReference>
<dbReference type="GO" id="GO:0003677">
    <property type="term" value="F:DNA binding"/>
    <property type="evidence" value="ECO:0007669"/>
    <property type="project" value="UniProtKB-KW"/>
</dbReference>
<dbReference type="GO" id="GO:0015074">
    <property type="term" value="P:DNA integration"/>
    <property type="evidence" value="ECO:0007669"/>
    <property type="project" value="UniProtKB-KW"/>
</dbReference>
<keyword evidence="4" id="KW-0233">DNA recombination</keyword>
<evidence type="ECO:0000256" key="4">
    <source>
        <dbReference type="ARBA" id="ARBA00023172"/>
    </source>
</evidence>
<dbReference type="Gene3D" id="1.10.443.10">
    <property type="entry name" value="Intergrase catalytic core"/>
    <property type="match status" value="1"/>
</dbReference>
<dbReference type="PANTHER" id="PTHR30629">
    <property type="entry name" value="PROPHAGE INTEGRASE"/>
    <property type="match status" value="1"/>
</dbReference>
<dbReference type="Proteomes" id="UP000267418">
    <property type="component" value="Unassembled WGS sequence"/>
</dbReference>
<dbReference type="InterPro" id="IPR050808">
    <property type="entry name" value="Phage_Integrase"/>
</dbReference>
<dbReference type="InterPro" id="IPR025166">
    <property type="entry name" value="Integrase_DNA_bind_dom"/>
</dbReference>
<keyword evidence="3" id="KW-0238">DNA-binding</keyword>
<sequence>MPRNLIGSDTSLRSIKPGDPRRRISDGDGLYILLFVNGGAHGWRFDYSIAGKRKTLSLGTYPTIGIGLARERAEDARRKVAQGIDPSEARKAVRAAHVQAREATARAEAGLPVLDSFEHVAREWYEVRRADWAESYGVKIIGRLENDVFPYIGTRPIAQIDPPELLTVIRRIESRGVVETAHRALENCGQVFRFAVATGRATSNPARDLKDALRKPLVQHFPAITDPKRLGELLRACDGYKGTHVVRTALKLAPMVLLRPGELRHAKWEEIDLDAGLWTVPAARMKRKKVGKLHGAPHLVPLSTQAVEALRDLHPLTGRSAYVFTGERSHERPMSDAAINAALRAMGFGKDEVTAHGFRATARTILAERLNVDESVIEAQLAHAVKDSLGRAYNRTEFRVERFSMMQKWADYLDELRRGADVVKLRAA</sequence>
<dbReference type="OrthoDB" id="9775880at2"/>
<dbReference type="InterPro" id="IPR038488">
    <property type="entry name" value="Integrase_DNA-bd_sf"/>
</dbReference>
<dbReference type="Pfam" id="PF00589">
    <property type="entry name" value="Phage_integrase"/>
    <property type="match status" value="1"/>
</dbReference>
<dbReference type="RefSeq" id="WP_126472704.1">
    <property type="nucleotide sequence ID" value="NZ_RXOE01000007.1"/>
</dbReference>
<dbReference type="InterPro" id="IPR002104">
    <property type="entry name" value="Integrase_catalytic"/>
</dbReference>
<dbReference type="SUPFAM" id="SSF56349">
    <property type="entry name" value="DNA breaking-rejoining enzymes"/>
    <property type="match status" value="1"/>
</dbReference>
<dbReference type="Gene3D" id="1.10.150.130">
    <property type="match status" value="1"/>
</dbReference>
<evidence type="ECO:0000259" key="6">
    <source>
        <dbReference type="PROSITE" id="PS51898"/>
    </source>
</evidence>
<evidence type="ECO:0000256" key="1">
    <source>
        <dbReference type="ARBA" id="ARBA00008857"/>
    </source>
</evidence>
<evidence type="ECO:0000256" key="3">
    <source>
        <dbReference type="ARBA" id="ARBA00023125"/>
    </source>
</evidence>
<keyword evidence="2" id="KW-0229">DNA integration</keyword>
<accession>A0A431THN8</accession>
<evidence type="ECO:0000313" key="8">
    <source>
        <dbReference type="Proteomes" id="UP000267418"/>
    </source>
</evidence>
<dbReference type="PROSITE" id="PS51898">
    <property type="entry name" value="TYR_RECOMBINASE"/>
    <property type="match status" value="1"/>
</dbReference>
<evidence type="ECO:0000256" key="5">
    <source>
        <dbReference type="SAM" id="MobiDB-lite"/>
    </source>
</evidence>
<organism evidence="7 8">
    <name type="scientific">Variovorax gossypii</name>
    <dbReference type="NCBI Taxonomy" id="1679495"/>
    <lineage>
        <taxon>Bacteria</taxon>
        <taxon>Pseudomonadati</taxon>
        <taxon>Pseudomonadota</taxon>
        <taxon>Betaproteobacteria</taxon>
        <taxon>Burkholderiales</taxon>
        <taxon>Comamonadaceae</taxon>
        <taxon>Variovorax</taxon>
    </lineage>
</organism>
<dbReference type="InterPro" id="IPR010998">
    <property type="entry name" value="Integrase_recombinase_N"/>
</dbReference>
<evidence type="ECO:0000256" key="2">
    <source>
        <dbReference type="ARBA" id="ARBA00022908"/>
    </source>
</evidence>
<dbReference type="CDD" id="cd00801">
    <property type="entry name" value="INT_P4_C"/>
    <property type="match status" value="1"/>
</dbReference>
<gene>
    <name evidence="7" type="ORF">EJP69_23655</name>
</gene>
<dbReference type="EMBL" id="RXOE01000007">
    <property type="protein sequence ID" value="RTQ32264.1"/>
    <property type="molecule type" value="Genomic_DNA"/>
</dbReference>
<protein>
    <submittedName>
        <fullName evidence="7">DUF4102 domain-containing protein</fullName>
    </submittedName>
</protein>
<evidence type="ECO:0000313" key="7">
    <source>
        <dbReference type="EMBL" id="RTQ32264.1"/>
    </source>
</evidence>
<name>A0A431THN8_9BURK</name>
<dbReference type="PANTHER" id="PTHR30629:SF2">
    <property type="entry name" value="PROPHAGE INTEGRASE INTS-RELATED"/>
    <property type="match status" value="1"/>
</dbReference>